<evidence type="ECO:0000313" key="2">
    <source>
        <dbReference type="Proteomes" id="UP000014634"/>
    </source>
</evidence>
<accession>A0AA87NN60</accession>
<comment type="caution">
    <text evidence="1">The sequence shown here is derived from an EMBL/GenBank/DDBJ whole genome shotgun (WGS) entry which is preliminary data.</text>
</comment>
<proteinExistence type="predicted"/>
<dbReference type="Proteomes" id="UP000014634">
    <property type="component" value="Unassembled WGS sequence"/>
</dbReference>
<evidence type="ECO:0000313" key="1">
    <source>
        <dbReference type="EMBL" id="EPF29637.1"/>
    </source>
</evidence>
<evidence type="ECO:0008006" key="3">
    <source>
        <dbReference type="Google" id="ProtNLM"/>
    </source>
</evidence>
<sequence>MKQKRSVSMMVVLVLIISVVLVACNSAVNQHKTKDIVSQKSEFYFERKINTQTVGGVTTKRFDTITNKARMAFSKINYSDGSSTYIFSYTFYKQLHGDEAIKEHILTGTWKQDSSTQRTLTPEKLDWKTFDSISSGLQKAYTVNLAKVKLSGFTSSWYNGSYWTATIPNNPDSNTGHEYEGTALYLASDNIDNMKPGMSLQW</sequence>
<dbReference type="PROSITE" id="PS51257">
    <property type="entry name" value="PROKAR_LIPOPROTEIN"/>
    <property type="match status" value="1"/>
</dbReference>
<dbReference type="RefSeq" id="WP_016522336.1">
    <property type="nucleotide sequence ID" value="NZ_KE332517.1"/>
</dbReference>
<gene>
    <name evidence="1" type="ORF">HMPREF9195_00340</name>
</gene>
<organism evidence="1 2">
    <name type="scientific">Treponema medium ATCC 700293</name>
    <dbReference type="NCBI Taxonomy" id="1125700"/>
    <lineage>
        <taxon>Bacteria</taxon>
        <taxon>Pseudomonadati</taxon>
        <taxon>Spirochaetota</taxon>
        <taxon>Spirochaetia</taxon>
        <taxon>Spirochaetales</taxon>
        <taxon>Treponemataceae</taxon>
        <taxon>Treponema</taxon>
    </lineage>
</organism>
<dbReference type="EMBL" id="ATFE01000003">
    <property type="protein sequence ID" value="EPF29637.1"/>
    <property type="molecule type" value="Genomic_DNA"/>
</dbReference>
<name>A0AA87NN60_TREMD</name>
<protein>
    <recommendedName>
        <fullName evidence="3">Lipoprotein</fullName>
    </recommendedName>
</protein>
<dbReference type="AlphaFoldDB" id="A0AA87NN60"/>
<reference evidence="1 2" key="1">
    <citation type="submission" date="2013-04" db="EMBL/GenBank/DDBJ databases">
        <title>The Genome Sequence of Treponema medium ATCC 700293.</title>
        <authorList>
            <consortium name="The Broad Institute Genomics Platform"/>
            <person name="Earl A."/>
            <person name="Ward D."/>
            <person name="Feldgarden M."/>
            <person name="Gevers D."/>
            <person name="Leonetti C."/>
            <person name="Blanton J.M."/>
            <person name="Dewhirst F.E."/>
            <person name="Izard J."/>
            <person name="Walker B."/>
            <person name="Young S."/>
            <person name="Zeng Q."/>
            <person name="Gargeya S."/>
            <person name="Fitzgerald M."/>
            <person name="Haas B."/>
            <person name="Abouelleil A."/>
            <person name="Allen A.W."/>
            <person name="Alvarado L."/>
            <person name="Arachchi H.M."/>
            <person name="Berlin A.M."/>
            <person name="Chapman S.B."/>
            <person name="Gainer-Dewar J."/>
            <person name="Goldberg J."/>
            <person name="Griggs A."/>
            <person name="Gujja S."/>
            <person name="Hansen M."/>
            <person name="Howarth C."/>
            <person name="Imamovic A."/>
            <person name="Ireland A."/>
            <person name="Larimer J."/>
            <person name="McCowan C."/>
            <person name="Murphy C."/>
            <person name="Pearson M."/>
            <person name="Poon T.W."/>
            <person name="Priest M."/>
            <person name="Roberts A."/>
            <person name="Saif S."/>
            <person name="Shea T."/>
            <person name="Sisk P."/>
            <person name="Sykes S."/>
            <person name="Wortman J."/>
            <person name="Nusbaum C."/>
            <person name="Birren B."/>
        </authorList>
    </citation>
    <scope>NUCLEOTIDE SEQUENCE [LARGE SCALE GENOMIC DNA]</scope>
    <source>
        <strain evidence="1 2">ATCC 700293</strain>
    </source>
</reference>